<evidence type="ECO:0000313" key="1">
    <source>
        <dbReference type="EMBL" id="MBP2019415.1"/>
    </source>
</evidence>
<sequence>MSVQVFGARPWAKWVLAGLAALMVLQHYALWELDGREVEPFNIIMFLGVAGLLSDNGRCTVLAGPVLRLVRGLWTNLIPLATAEVKGLRTGWQIRWADGRNVRRLSLVTAPEFREAVERAVEQARTAPPGSVPRTVQEARQAVPLFLRTAAWERSLALQLSLVALALLAIWLDHPVFLLGAPVIIWLQDRVLSGTTLVLCDGTLWFLGEGGPVYQIPLSSVRSVEPRGRRRVLLELDDLEYPVLKLARYYEGVDVLVQLQKALAGEPLFTRQAGAERADHAGGLQGEDGPLRCALCGRPEPGSRATGGVHICERCQHRARYEAQEAGHGLQGREPQPM</sequence>
<dbReference type="RefSeq" id="WP_209467527.1">
    <property type="nucleotide sequence ID" value="NZ_JAGGLG010000028.1"/>
</dbReference>
<organism evidence="1 2">
    <name type="scientific">Symbiobacterium terraclitae</name>
    <dbReference type="NCBI Taxonomy" id="557451"/>
    <lineage>
        <taxon>Bacteria</taxon>
        <taxon>Bacillati</taxon>
        <taxon>Bacillota</taxon>
        <taxon>Clostridia</taxon>
        <taxon>Eubacteriales</taxon>
        <taxon>Symbiobacteriaceae</taxon>
        <taxon>Symbiobacterium</taxon>
    </lineage>
</organism>
<dbReference type="EMBL" id="JAGGLG010000028">
    <property type="protein sequence ID" value="MBP2019415.1"/>
    <property type="molecule type" value="Genomic_DNA"/>
</dbReference>
<dbReference type="Proteomes" id="UP001519289">
    <property type="component" value="Unassembled WGS sequence"/>
</dbReference>
<proteinExistence type="predicted"/>
<gene>
    <name evidence="1" type="ORF">J2Z79_002854</name>
</gene>
<protein>
    <recommendedName>
        <fullName evidence="3">PH domain-containing protein</fullName>
    </recommendedName>
</protein>
<reference evidence="1 2" key="1">
    <citation type="submission" date="2021-03" db="EMBL/GenBank/DDBJ databases">
        <title>Genomic Encyclopedia of Type Strains, Phase IV (KMG-IV): sequencing the most valuable type-strain genomes for metagenomic binning, comparative biology and taxonomic classification.</title>
        <authorList>
            <person name="Goeker M."/>
        </authorList>
    </citation>
    <scope>NUCLEOTIDE SEQUENCE [LARGE SCALE GENOMIC DNA]</scope>
    <source>
        <strain evidence="1 2">DSM 27138</strain>
    </source>
</reference>
<evidence type="ECO:0000313" key="2">
    <source>
        <dbReference type="Proteomes" id="UP001519289"/>
    </source>
</evidence>
<name>A0ABS4JV78_9FIRM</name>
<evidence type="ECO:0008006" key="3">
    <source>
        <dbReference type="Google" id="ProtNLM"/>
    </source>
</evidence>
<comment type="caution">
    <text evidence="1">The sequence shown here is derived from an EMBL/GenBank/DDBJ whole genome shotgun (WGS) entry which is preliminary data.</text>
</comment>
<accession>A0ABS4JV78</accession>
<keyword evidence="2" id="KW-1185">Reference proteome</keyword>